<keyword evidence="1" id="KW-0732">Signal</keyword>
<accession>A0A8B6HSF9</accession>
<feature type="domain" description="Ig-like" evidence="6">
    <location>
        <begin position="212"/>
        <end position="271"/>
    </location>
</feature>
<dbReference type="EMBL" id="UYJE01010513">
    <property type="protein sequence ID" value="VDI83935.1"/>
    <property type="molecule type" value="Genomic_DNA"/>
</dbReference>
<dbReference type="CDD" id="cd00096">
    <property type="entry name" value="Ig"/>
    <property type="match status" value="2"/>
</dbReference>
<evidence type="ECO:0000256" key="1">
    <source>
        <dbReference type="ARBA" id="ARBA00022729"/>
    </source>
</evidence>
<dbReference type="Pfam" id="PF13927">
    <property type="entry name" value="Ig_3"/>
    <property type="match status" value="2"/>
</dbReference>
<evidence type="ECO:0000313" key="8">
    <source>
        <dbReference type="Proteomes" id="UP000596742"/>
    </source>
</evidence>
<name>A0A8B6HSF9_MYTGA</name>
<dbReference type="AlphaFoldDB" id="A0A8B6HSF9"/>
<feature type="domain" description="Ig-like" evidence="6">
    <location>
        <begin position="4"/>
        <end position="100"/>
    </location>
</feature>
<keyword evidence="2" id="KW-0378">Hydrolase</keyword>
<keyword evidence="4" id="KW-0472">Membrane</keyword>
<dbReference type="SMART" id="SM00408">
    <property type="entry name" value="IGc2"/>
    <property type="match status" value="4"/>
</dbReference>
<dbReference type="SMART" id="SM00409">
    <property type="entry name" value="IG"/>
    <property type="match status" value="4"/>
</dbReference>
<keyword evidence="4" id="KW-0812">Transmembrane</keyword>
<dbReference type="InterPro" id="IPR007110">
    <property type="entry name" value="Ig-like_dom"/>
</dbReference>
<feature type="transmembrane region" description="Helical" evidence="4">
    <location>
        <begin position="392"/>
        <end position="412"/>
    </location>
</feature>
<evidence type="ECO:0000313" key="7">
    <source>
        <dbReference type="EMBL" id="VDI83936.1"/>
    </source>
</evidence>
<dbReference type="PANTHER" id="PTHR45080">
    <property type="entry name" value="CONTACTIN 5"/>
    <property type="match status" value="1"/>
</dbReference>
<keyword evidence="3" id="KW-1015">Disulfide bond</keyword>
<reference evidence="7" key="1">
    <citation type="submission" date="2018-11" db="EMBL/GenBank/DDBJ databases">
        <authorList>
            <person name="Alioto T."/>
            <person name="Alioto T."/>
        </authorList>
    </citation>
    <scope>NUCLEOTIDE SEQUENCE</scope>
</reference>
<dbReference type="InterPro" id="IPR003598">
    <property type="entry name" value="Ig_sub2"/>
</dbReference>
<feature type="domain" description="Ig-like" evidence="6">
    <location>
        <begin position="103"/>
        <end position="195"/>
    </location>
</feature>
<feature type="domain" description="Tyrosine-protein phosphatase" evidence="5">
    <location>
        <begin position="471"/>
        <end position="697"/>
    </location>
</feature>
<protein>
    <submittedName>
        <fullName evidence="7">Uncharacterized protein</fullName>
    </submittedName>
</protein>
<dbReference type="InterPro" id="IPR000242">
    <property type="entry name" value="PTP_cat"/>
</dbReference>
<evidence type="ECO:0000256" key="4">
    <source>
        <dbReference type="SAM" id="Phobius"/>
    </source>
</evidence>
<dbReference type="Proteomes" id="UP000596742">
    <property type="component" value="Unassembled WGS sequence"/>
</dbReference>
<dbReference type="SUPFAM" id="SSF48726">
    <property type="entry name" value="Immunoglobulin"/>
    <property type="match status" value="4"/>
</dbReference>
<dbReference type="Gene3D" id="3.90.190.10">
    <property type="entry name" value="Protein tyrosine phosphatase superfamily"/>
    <property type="match status" value="1"/>
</dbReference>
<evidence type="ECO:0000259" key="6">
    <source>
        <dbReference type="PROSITE" id="PS50835"/>
    </source>
</evidence>
<keyword evidence="4" id="KW-1133">Transmembrane helix</keyword>
<keyword evidence="8" id="KW-1185">Reference proteome</keyword>
<dbReference type="InterPro" id="IPR029021">
    <property type="entry name" value="Prot-tyrosine_phosphatase-like"/>
</dbReference>
<dbReference type="OrthoDB" id="2152335at2759"/>
<dbReference type="InterPro" id="IPR003599">
    <property type="entry name" value="Ig_sub"/>
</dbReference>
<feature type="domain" description="Ig-like" evidence="6">
    <location>
        <begin position="281"/>
        <end position="374"/>
    </location>
</feature>
<keyword evidence="2" id="KW-0904">Protein phosphatase</keyword>
<dbReference type="InterPro" id="IPR050958">
    <property type="entry name" value="Cell_Adh-Cytoskel_Orgn"/>
</dbReference>
<evidence type="ECO:0000259" key="5">
    <source>
        <dbReference type="PROSITE" id="PS50055"/>
    </source>
</evidence>
<evidence type="ECO:0000256" key="3">
    <source>
        <dbReference type="ARBA" id="ARBA00023157"/>
    </source>
</evidence>
<dbReference type="InterPro" id="IPR013783">
    <property type="entry name" value="Ig-like_fold"/>
</dbReference>
<dbReference type="Gene3D" id="2.60.40.10">
    <property type="entry name" value="Immunoglobulins"/>
    <property type="match status" value="4"/>
</dbReference>
<dbReference type="PROSITE" id="PS50055">
    <property type="entry name" value="TYR_PHOSPHATASE_PTP"/>
    <property type="match status" value="1"/>
</dbReference>
<sequence length="715" mass="81406">MKLPQLSIPNTILLAAIGTDVVLACIVVQIKPQTRHVWWTKYKDEHQINVSDSNLHKYQGGTLQNPSLKVLDVTLNDSAEYRCYGRNTKGSNYAAMQLITGYPPVVNIKQDCYVLRVGDNVTIDVTVTNVPLGSAINWRQGRNHIYKSSRQTIGELRNPYLTIRHVELKDAGNYTLYVQNPYGNHTSFTMLKVISATIKGYEGYHKVEKAANDSLTIECVIFGETSVIWRQNGKQLKGVNQLSLKINRITRVNKGNYTCETNLETVTARSSILQLDVKDIPFVSLPHETKEVIKGSDTVLDCSYESYPKPTKVYWKKDDDIIKQSNIFKRTHNGSSVEKSVLVLHDTNQSDAGNYVCVVENSIGTGYSNILQITIKDTPSSERKEYAYEKPLIISLSVIGIILVFVGLIVCYKRRQRNNSHYESPDFKQGDVDRYSTARNADEYDLPITTDDVNTLRTSGSLDKINELKGNRAFTVNEFLQLFNDTDKFKRHIQLEFQNLTESYNTNQSGGEYYNETASFMTHKNPPEHSTYLNTALTMNENCTLFISSVPQSNSIGQFWKFVSKNGVEQIILLNKENQQVAEFYPVSDKAIEMKYLRLELDSSEKKNKNLFLFHLQLKHQDRKSSIPVKIYKTTNWKEKDKHLPLEVLSQLLDVTRSSKSKSALLMTNDELDICMAGILKVVQMCSALLMRAQALVFSSWPKKPEINIQRFSLK</sequence>
<dbReference type="EMBL" id="UYJE01010513">
    <property type="protein sequence ID" value="VDI83936.1"/>
    <property type="molecule type" value="Genomic_DNA"/>
</dbReference>
<dbReference type="InterPro" id="IPR036179">
    <property type="entry name" value="Ig-like_dom_sf"/>
</dbReference>
<evidence type="ECO:0000256" key="2">
    <source>
        <dbReference type="ARBA" id="ARBA00022912"/>
    </source>
</evidence>
<dbReference type="GO" id="GO:0007156">
    <property type="term" value="P:homophilic cell adhesion via plasma membrane adhesion molecules"/>
    <property type="evidence" value="ECO:0007669"/>
    <property type="project" value="TreeGrafter"/>
</dbReference>
<dbReference type="Pfam" id="PF00102">
    <property type="entry name" value="Y_phosphatase"/>
    <property type="match status" value="1"/>
</dbReference>
<dbReference type="SUPFAM" id="SSF52799">
    <property type="entry name" value="(Phosphotyrosine protein) phosphatases II"/>
    <property type="match status" value="1"/>
</dbReference>
<dbReference type="PANTHER" id="PTHR45080:SF8">
    <property type="entry name" value="IG-LIKE DOMAIN-CONTAINING PROTEIN"/>
    <property type="match status" value="1"/>
</dbReference>
<gene>
    <name evidence="7" type="ORF">MGAL_10B054143</name>
</gene>
<dbReference type="PROSITE" id="PS50835">
    <property type="entry name" value="IG_LIKE"/>
    <property type="match status" value="4"/>
</dbReference>
<comment type="caution">
    <text evidence="7">The sequence shown here is derived from an EMBL/GenBank/DDBJ whole genome shotgun (WGS) entry which is preliminary data.</text>
</comment>
<dbReference type="GO" id="GO:0004725">
    <property type="term" value="F:protein tyrosine phosphatase activity"/>
    <property type="evidence" value="ECO:0007669"/>
    <property type="project" value="InterPro"/>
</dbReference>
<proteinExistence type="predicted"/>
<organism evidence="7 8">
    <name type="scientific">Mytilus galloprovincialis</name>
    <name type="common">Mediterranean mussel</name>
    <dbReference type="NCBI Taxonomy" id="29158"/>
    <lineage>
        <taxon>Eukaryota</taxon>
        <taxon>Metazoa</taxon>
        <taxon>Spiralia</taxon>
        <taxon>Lophotrochozoa</taxon>
        <taxon>Mollusca</taxon>
        <taxon>Bivalvia</taxon>
        <taxon>Autobranchia</taxon>
        <taxon>Pteriomorphia</taxon>
        <taxon>Mytilida</taxon>
        <taxon>Mytiloidea</taxon>
        <taxon>Mytilidae</taxon>
        <taxon>Mytilinae</taxon>
        <taxon>Mytilus</taxon>
    </lineage>
</organism>
<dbReference type="GO" id="GO:0005886">
    <property type="term" value="C:plasma membrane"/>
    <property type="evidence" value="ECO:0007669"/>
    <property type="project" value="TreeGrafter"/>
</dbReference>